<sequence>MALSSAVVAVCALVVTVKVLTLGPVSVERARVLDQTALEKQVATEAGQVKRIPDARVVCPLSVVVKEGTKFDCRVYGGTNPETVFVEITSDQGDLSMELGS</sequence>
<evidence type="ECO:0000259" key="1">
    <source>
        <dbReference type="Pfam" id="PF14230"/>
    </source>
</evidence>
<dbReference type="InterPro" id="IPR025637">
    <property type="entry name" value="DUF4333"/>
</dbReference>
<reference evidence="2 3" key="1">
    <citation type="submission" date="2017-06" db="EMBL/GenBank/DDBJ databases">
        <authorList>
            <person name="Kim H.J."/>
            <person name="Triplett B.A."/>
        </authorList>
    </citation>
    <scope>NUCLEOTIDE SEQUENCE [LARGE SCALE GENOMIC DNA]</scope>
    <source>
        <strain evidence="2 3">CGMCC 4.1858</strain>
    </source>
</reference>
<dbReference type="EMBL" id="FZOF01000034">
    <property type="protein sequence ID" value="SNT52911.1"/>
    <property type="molecule type" value="Genomic_DNA"/>
</dbReference>
<accession>A0A239NDE5</accession>
<protein>
    <recommendedName>
        <fullName evidence="1">DUF4333 domain-containing protein</fullName>
    </recommendedName>
</protein>
<gene>
    <name evidence="2" type="ORF">SAMN05216252_13460</name>
</gene>
<keyword evidence="3" id="KW-1185">Reference proteome</keyword>
<name>A0A239NDE5_9ACTN</name>
<feature type="domain" description="DUF4333" evidence="1">
    <location>
        <begin position="27"/>
        <end position="93"/>
    </location>
</feature>
<dbReference type="Pfam" id="PF14230">
    <property type="entry name" value="DUF4333"/>
    <property type="match status" value="1"/>
</dbReference>
<evidence type="ECO:0000313" key="2">
    <source>
        <dbReference type="EMBL" id="SNT52911.1"/>
    </source>
</evidence>
<dbReference type="Proteomes" id="UP000198280">
    <property type="component" value="Unassembled WGS sequence"/>
</dbReference>
<proteinExistence type="predicted"/>
<organism evidence="2 3">
    <name type="scientific">Actinacidiphila glaucinigra</name>
    <dbReference type="NCBI Taxonomy" id="235986"/>
    <lineage>
        <taxon>Bacteria</taxon>
        <taxon>Bacillati</taxon>
        <taxon>Actinomycetota</taxon>
        <taxon>Actinomycetes</taxon>
        <taxon>Kitasatosporales</taxon>
        <taxon>Streptomycetaceae</taxon>
        <taxon>Actinacidiphila</taxon>
    </lineage>
</organism>
<evidence type="ECO:0000313" key="3">
    <source>
        <dbReference type="Proteomes" id="UP000198280"/>
    </source>
</evidence>
<dbReference type="AlphaFoldDB" id="A0A239NDE5"/>